<keyword evidence="1" id="KW-0812">Transmembrane</keyword>
<accession>M0PLB4</accession>
<dbReference type="Proteomes" id="UP000011575">
    <property type="component" value="Unassembled WGS sequence"/>
</dbReference>
<feature type="transmembrane region" description="Helical" evidence="1">
    <location>
        <begin position="51"/>
        <end position="71"/>
    </location>
</feature>
<protein>
    <submittedName>
        <fullName evidence="2">Uncharacterized protein</fullName>
    </submittedName>
</protein>
<dbReference type="OrthoDB" id="327920at2157"/>
<sequence length="77" mass="7748">MGNRDSNSAADRGPSPADIEPIGALIVVAFTGAVIGLLGAGLSIFAADLGLALVVLGVIVALSSPIAYVRFRDLRGK</sequence>
<dbReference type="RefSeq" id="WP_007998432.1">
    <property type="nucleotide sequence ID" value="NZ_AOJI01000014.1"/>
</dbReference>
<evidence type="ECO:0000313" key="3">
    <source>
        <dbReference type="Proteomes" id="UP000011575"/>
    </source>
</evidence>
<evidence type="ECO:0000256" key="1">
    <source>
        <dbReference type="SAM" id="Phobius"/>
    </source>
</evidence>
<comment type="caution">
    <text evidence="2">The sequence shown here is derived from an EMBL/GenBank/DDBJ whole genome shotgun (WGS) entry which is preliminary data.</text>
</comment>
<keyword evidence="1" id="KW-0472">Membrane</keyword>
<keyword evidence="1" id="KW-1133">Transmembrane helix</keyword>
<feature type="transmembrane region" description="Helical" evidence="1">
    <location>
        <begin position="21"/>
        <end position="45"/>
    </location>
</feature>
<proteinExistence type="predicted"/>
<evidence type="ECO:0000313" key="2">
    <source>
        <dbReference type="EMBL" id="EMA69505.1"/>
    </source>
</evidence>
<name>M0PLB4_9EURY</name>
<keyword evidence="3" id="KW-1185">Reference proteome</keyword>
<gene>
    <name evidence="2" type="ORF">C461_02716</name>
</gene>
<dbReference type="EMBL" id="AOJI01000014">
    <property type="protein sequence ID" value="EMA69505.1"/>
    <property type="molecule type" value="Genomic_DNA"/>
</dbReference>
<reference evidence="2 3" key="1">
    <citation type="journal article" date="2014" name="PLoS Genet.">
        <title>Phylogenetically driven sequencing of extremely halophilic archaea reveals strategies for static and dynamic osmo-response.</title>
        <authorList>
            <person name="Becker E.A."/>
            <person name="Seitzer P.M."/>
            <person name="Tritt A."/>
            <person name="Larsen D."/>
            <person name="Krusor M."/>
            <person name="Yao A.I."/>
            <person name="Wu D."/>
            <person name="Madern D."/>
            <person name="Eisen J.A."/>
            <person name="Darling A.E."/>
            <person name="Facciotti M.T."/>
        </authorList>
    </citation>
    <scope>NUCLEOTIDE SEQUENCE [LARGE SCALE GENOMIC DNA]</scope>
    <source>
        <strain evidence="2 3">JCM 13560</strain>
    </source>
</reference>
<organism evidence="2 3">
    <name type="scientific">Halorubrum aidingense JCM 13560</name>
    <dbReference type="NCBI Taxonomy" id="1230454"/>
    <lineage>
        <taxon>Archaea</taxon>
        <taxon>Methanobacteriati</taxon>
        <taxon>Methanobacteriota</taxon>
        <taxon>Stenosarchaea group</taxon>
        <taxon>Halobacteria</taxon>
        <taxon>Halobacteriales</taxon>
        <taxon>Haloferacaceae</taxon>
        <taxon>Halorubrum</taxon>
    </lineage>
</organism>
<dbReference type="AlphaFoldDB" id="M0PLB4"/>
<dbReference type="STRING" id="1230454.C461_02716"/>
<dbReference type="PATRIC" id="fig|1230454.4.peg.559"/>